<dbReference type="RefSeq" id="WP_082941991.1">
    <property type="nucleotide sequence ID" value="NZ_CABKVV010000009.1"/>
</dbReference>
<dbReference type="InterPro" id="IPR001119">
    <property type="entry name" value="SLH_dom"/>
</dbReference>
<dbReference type="Pfam" id="PF13229">
    <property type="entry name" value="Beta_helix"/>
    <property type="match status" value="1"/>
</dbReference>
<dbReference type="PROSITE" id="PS51272">
    <property type="entry name" value="SLH"/>
    <property type="match status" value="3"/>
</dbReference>
<dbReference type="PANTHER" id="PTHR43308:SF5">
    <property type="entry name" value="S-LAYER PROTEIN _ PEPTIDOGLYCAN ENDO-BETA-N-ACETYLGLUCOSAMINIDASE"/>
    <property type="match status" value="1"/>
</dbReference>
<dbReference type="InterPro" id="IPR006626">
    <property type="entry name" value="PbH1"/>
</dbReference>
<feature type="chain" id="PRO_5045956476" evidence="2">
    <location>
        <begin position="26"/>
        <end position="1372"/>
    </location>
</feature>
<name>A0ABT1RXC5_9FIRM</name>
<reference evidence="4 5" key="1">
    <citation type="submission" date="2022-06" db="EMBL/GenBank/DDBJ databases">
        <title>Isolation of gut microbiota from human fecal samples.</title>
        <authorList>
            <person name="Pamer E.G."/>
            <person name="Barat B."/>
            <person name="Waligurski E."/>
            <person name="Medina S."/>
            <person name="Paddock L."/>
            <person name="Mostad J."/>
        </authorList>
    </citation>
    <scope>NUCLEOTIDE SEQUENCE [LARGE SCALE GENOMIC DNA]</scope>
    <source>
        <strain evidence="4 5">DFI.9.73</strain>
    </source>
</reference>
<evidence type="ECO:0000259" key="3">
    <source>
        <dbReference type="PROSITE" id="PS51272"/>
    </source>
</evidence>
<proteinExistence type="predicted"/>
<evidence type="ECO:0000256" key="2">
    <source>
        <dbReference type="SAM" id="SignalP"/>
    </source>
</evidence>
<protein>
    <submittedName>
        <fullName evidence="4">S-layer homology domain-containing protein</fullName>
    </submittedName>
</protein>
<keyword evidence="1" id="KW-0677">Repeat</keyword>
<comment type="caution">
    <text evidence="4">The sequence shown here is derived from an EMBL/GenBank/DDBJ whole genome shotgun (WGS) entry which is preliminary data.</text>
</comment>
<dbReference type="InterPro" id="IPR011050">
    <property type="entry name" value="Pectin_lyase_fold/virulence"/>
</dbReference>
<dbReference type="InterPro" id="IPR039448">
    <property type="entry name" value="Beta_helix"/>
</dbReference>
<dbReference type="Gene3D" id="2.160.20.10">
    <property type="entry name" value="Single-stranded right-handed beta-helix, Pectin lyase-like"/>
    <property type="match status" value="1"/>
</dbReference>
<gene>
    <name evidence="4" type="ORF">NE695_05125</name>
</gene>
<dbReference type="Proteomes" id="UP001524473">
    <property type="component" value="Unassembled WGS sequence"/>
</dbReference>
<organism evidence="4 5">
    <name type="scientific">Neglectibacter timonensis</name>
    <dbReference type="NCBI Taxonomy" id="1776382"/>
    <lineage>
        <taxon>Bacteria</taxon>
        <taxon>Bacillati</taxon>
        <taxon>Bacillota</taxon>
        <taxon>Clostridia</taxon>
        <taxon>Eubacteriales</taxon>
        <taxon>Oscillospiraceae</taxon>
        <taxon>Neglectibacter</taxon>
    </lineage>
</organism>
<dbReference type="Pfam" id="PF18998">
    <property type="entry name" value="Flg_new_2"/>
    <property type="match status" value="1"/>
</dbReference>
<dbReference type="PANTHER" id="PTHR43308">
    <property type="entry name" value="OUTER MEMBRANE PROTEIN ALPHA-RELATED"/>
    <property type="match status" value="1"/>
</dbReference>
<evidence type="ECO:0000313" key="5">
    <source>
        <dbReference type="Proteomes" id="UP001524473"/>
    </source>
</evidence>
<dbReference type="EMBL" id="JANFZH010000008">
    <property type="protein sequence ID" value="MCQ4839296.1"/>
    <property type="molecule type" value="Genomic_DNA"/>
</dbReference>
<sequence length="1372" mass="144606">MRKKLLALLLTLCMVLSLLPVTAMAVEGNVSQETGYGNAALPAAPAVTGDVITVTPENAQYTLDGAYGSIDGKTICFSGGDYTDVLVLARPTKFVGSNTEYYNGEWTSEKGWEPVKPNIDWEQLTSTICYYNRKVENVTFTAEEGVVLPGFSYSSGHVYGQNGAPAYDHVRDMEIVDTNRSYHAYSSLKNITFQGLTISGQVFLQNYSGNQSMEAVVSGITFDGCTFTGDASKMDTATFAAVKTGADSRYFTNITVKNCSIKNYYQGVYIQGVDGLTVENCVIENTRHNSIAVQSSTSNPVKGAVLIQENVLKNAQDRAIRFGDMGSDVTSILINNNVMVGSGDTAGELIKAGTLPPGAISLENNYWDGKELSTAVQTFSVPKSTGIISGTFFIELDPAWCAEGYTVVRDGDGNYTVVNLSADNAAARINEKYYATLAAATAAAKDGETVTLLETTTDNPAIVVNNGRKITLDLAGHEIGFAENSYFIVENGALNVTGSGKIYEQVPYTAVITMVGSNETSASEYSVLTVGENVVLEGYSGVLLDKNGNNTSYGTVVTINGTIHGKKDAGGYGSPSISVNGTINATEGNVPKITIASTAEITSERGDSQNNNKAASAGVYAAGYAEWEIEDGAKLSGNDVLSIKSGKFTIKGGTFTADGPFIDPAEAFNNGTESTGAAISITNNNSYARNVELTVEGGTFTSLNGYALYESDTAANQGNALKVGGTFEVLGGAFSGKAGAVSSKHGEKFISGGHFTFNPGAYLAKDKMVAASTEKGYTYMVTNQVKVGETEVAPAPDAAPAVDVTKIPEGSQIDVQTAIENATSSGLDAAAGSVASDSNAVTKEMAETALTKAKEELQVTGTEGSGPAAADIKLVVQPYMEIKAESYSATEAEKTLQVEITPKYNLLVVKAETSVDAPLITNPGTGETKNAAVVEEEKDLPVDRNTRVTISFQLPKGFISGTDAANLYVVHTKKDGTTETYKPTVTEAEQESATGTTEKIYIATFTTNGFSPFLFKVDERTASVQFTDKDGGALDSAVTYTPADVGKALPEAEAPSGQKFRGWKFTALGDTVYQTLTEALLSELNALRLSGTSITATPVFYTPSSGGGSMAYDVIVPADPENGIITVSDTSASPGSTVTITVKPDEGYALSGLTVTAQDGSELSLSDLGNGRYAFTMPESPVAIGVSFGKAGELPFADVAANAWYHEAVQYVYENGMMLGTGETSFSPETKLTRGMAVTILHRLEKEPAAAPNPFTDVADSAYYNEAIAWGAENGIVNGFGNNIFRPDSSITREEFAAILCRYAQYKGMEDSGSGDLSAFTDGDKVGSWAVEYMRWAVGNRVINGNGDGTLRPAGTATRAEAAQMLKNMLAK</sequence>
<evidence type="ECO:0000313" key="4">
    <source>
        <dbReference type="EMBL" id="MCQ4839296.1"/>
    </source>
</evidence>
<dbReference type="GeneID" id="90534043"/>
<dbReference type="InterPro" id="IPR051465">
    <property type="entry name" value="Cell_Envelope_Struct_Comp"/>
</dbReference>
<feature type="domain" description="SLH" evidence="3">
    <location>
        <begin position="1317"/>
        <end position="1372"/>
    </location>
</feature>
<keyword evidence="2" id="KW-0732">Signal</keyword>
<dbReference type="SMART" id="SM00710">
    <property type="entry name" value="PbH1"/>
    <property type="match status" value="5"/>
</dbReference>
<accession>A0ABT1RXC5</accession>
<dbReference type="InterPro" id="IPR012334">
    <property type="entry name" value="Pectin_lyas_fold"/>
</dbReference>
<feature type="signal peptide" evidence="2">
    <location>
        <begin position="1"/>
        <end position="25"/>
    </location>
</feature>
<feature type="domain" description="SLH" evidence="3">
    <location>
        <begin position="1251"/>
        <end position="1314"/>
    </location>
</feature>
<dbReference type="InterPro" id="IPR044060">
    <property type="entry name" value="Bacterial_rp_domain"/>
</dbReference>
<evidence type="ECO:0000256" key="1">
    <source>
        <dbReference type="ARBA" id="ARBA00022737"/>
    </source>
</evidence>
<dbReference type="SUPFAM" id="SSF51126">
    <property type="entry name" value="Pectin lyase-like"/>
    <property type="match status" value="1"/>
</dbReference>
<keyword evidence="5" id="KW-1185">Reference proteome</keyword>
<dbReference type="Pfam" id="PF00395">
    <property type="entry name" value="SLH"/>
    <property type="match status" value="3"/>
</dbReference>
<feature type="domain" description="SLH" evidence="3">
    <location>
        <begin position="1192"/>
        <end position="1250"/>
    </location>
</feature>